<dbReference type="Proteomes" id="UP000828048">
    <property type="component" value="Chromosome 6"/>
</dbReference>
<dbReference type="EMBL" id="CM037156">
    <property type="protein sequence ID" value="KAH7839001.1"/>
    <property type="molecule type" value="Genomic_DNA"/>
</dbReference>
<accession>A0ACB7XE14</accession>
<organism evidence="1 2">
    <name type="scientific">Vaccinium darrowii</name>
    <dbReference type="NCBI Taxonomy" id="229202"/>
    <lineage>
        <taxon>Eukaryota</taxon>
        <taxon>Viridiplantae</taxon>
        <taxon>Streptophyta</taxon>
        <taxon>Embryophyta</taxon>
        <taxon>Tracheophyta</taxon>
        <taxon>Spermatophyta</taxon>
        <taxon>Magnoliopsida</taxon>
        <taxon>eudicotyledons</taxon>
        <taxon>Gunneridae</taxon>
        <taxon>Pentapetalae</taxon>
        <taxon>asterids</taxon>
        <taxon>Ericales</taxon>
        <taxon>Ericaceae</taxon>
        <taxon>Vaccinioideae</taxon>
        <taxon>Vaccinieae</taxon>
        <taxon>Vaccinium</taxon>
    </lineage>
</organism>
<evidence type="ECO:0000313" key="1">
    <source>
        <dbReference type="EMBL" id="KAH7839001.1"/>
    </source>
</evidence>
<gene>
    <name evidence="1" type="ORF">Vadar_033584</name>
</gene>
<comment type="caution">
    <text evidence="1">The sequence shown here is derived from an EMBL/GenBank/DDBJ whole genome shotgun (WGS) entry which is preliminary data.</text>
</comment>
<evidence type="ECO:0000313" key="2">
    <source>
        <dbReference type="Proteomes" id="UP000828048"/>
    </source>
</evidence>
<protein>
    <submittedName>
        <fullName evidence="1">Uncharacterized protein</fullName>
    </submittedName>
</protein>
<name>A0ACB7XE14_9ERIC</name>
<proteinExistence type="predicted"/>
<reference evidence="1 2" key="1">
    <citation type="journal article" date="2021" name="Hortic Res">
        <title>High-quality reference genome and annotation aids understanding of berry development for evergreen blueberry (Vaccinium darrowii).</title>
        <authorList>
            <person name="Yu J."/>
            <person name="Hulse-Kemp A.M."/>
            <person name="Babiker E."/>
            <person name="Staton M."/>
        </authorList>
    </citation>
    <scope>NUCLEOTIDE SEQUENCE [LARGE SCALE GENOMIC DNA]</scope>
    <source>
        <strain evidence="2">cv. NJ 8807/NJ 8810</strain>
        <tissue evidence="1">Young leaf</tissue>
    </source>
</reference>
<keyword evidence="2" id="KW-1185">Reference proteome</keyword>
<sequence>MQDFLFELAKAGLYSLNGKFNFQLQIKEVHALLFSAGVLYREAFSLQTKGETPESSRTAISSISLTFGCSDTDQQVGYSITKIFVVENTWMPKYFGVINDHSLNPLSLSLSTPEDSAPTKILGFFSELGSMQSKSENPNRIEANPYNISSAAACPEPWWRNMNYNSISPALIAGNTSNSSSMEQSRDGQSQSEEDDDAIIESQITASPPSDRNNGQDHQNFQNQTSALPPRDNERLTQPAQLELVGHSVACASNPYADPYYAGMMAAYGPQPWVPPHLLDMHHTRMPLPLEMAQEPVYVNAKQYHGILRRRQSRAKAELEKKLIKARKPYLHESRHQHAMRRARGTGGRFAKKSDSNASNCTAREIDHSGSEPLRSETAETQNNHAESKGAEVTESYGARGYTNGGDQYQNYSRASHRALAI</sequence>